<evidence type="ECO:0000313" key="1">
    <source>
        <dbReference type="EMBL" id="MPC08931.1"/>
    </source>
</evidence>
<reference evidence="1 2" key="1">
    <citation type="submission" date="2019-05" db="EMBL/GenBank/DDBJ databases">
        <title>Another draft genome of Portunus trituberculatus and its Hox gene families provides insights of decapod evolution.</title>
        <authorList>
            <person name="Jeong J.-H."/>
            <person name="Song I."/>
            <person name="Kim S."/>
            <person name="Choi T."/>
            <person name="Kim D."/>
            <person name="Ryu S."/>
            <person name="Kim W."/>
        </authorList>
    </citation>
    <scope>NUCLEOTIDE SEQUENCE [LARGE SCALE GENOMIC DNA]</scope>
    <source>
        <tissue evidence="1">Muscle</tissue>
    </source>
</reference>
<gene>
    <name evidence="1" type="ORF">E2C01_001528</name>
</gene>
<dbReference type="AlphaFoldDB" id="A0A5B7CJI0"/>
<protein>
    <submittedName>
        <fullName evidence="1">Uncharacterized protein</fullName>
    </submittedName>
</protein>
<evidence type="ECO:0000313" key="2">
    <source>
        <dbReference type="Proteomes" id="UP000324222"/>
    </source>
</evidence>
<comment type="caution">
    <text evidence="1">The sequence shown here is derived from an EMBL/GenBank/DDBJ whole genome shotgun (WGS) entry which is preliminary data.</text>
</comment>
<sequence>MLLSPRRDETSERVDGSVLECPVCGHSSKQVCTLIQAITRCSLVTLVGLHSLRWPVSGILDSSE</sequence>
<dbReference type="EMBL" id="VSRR010000049">
    <property type="protein sequence ID" value="MPC08931.1"/>
    <property type="molecule type" value="Genomic_DNA"/>
</dbReference>
<proteinExistence type="predicted"/>
<dbReference type="Proteomes" id="UP000324222">
    <property type="component" value="Unassembled WGS sequence"/>
</dbReference>
<keyword evidence="2" id="KW-1185">Reference proteome</keyword>
<organism evidence="1 2">
    <name type="scientific">Portunus trituberculatus</name>
    <name type="common">Swimming crab</name>
    <name type="synonym">Neptunus trituberculatus</name>
    <dbReference type="NCBI Taxonomy" id="210409"/>
    <lineage>
        <taxon>Eukaryota</taxon>
        <taxon>Metazoa</taxon>
        <taxon>Ecdysozoa</taxon>
        <taxon>Arthropoda</taxon>
        <taxon>Crustacea</taxon>
        <taxon>Multicrustacea</taxon>
        <taxon>Malacostraca</taxon>
        <taxon>Eumalacostraca</taxon>
        <taxon>Eucarida</taxon>
        <taxon>Decapoda</taxon>
        <taxon>Pleocyemata</taxon>
        <taxon>Brachyura</taxon>
        <taxon>Eubrachyura</taxon>
        <taxon>Portunoidea</taxon>
        <taxon>Portunidae</taxon>
        <taxon>Portuninae</taxon>
        <taxon>Portunus</taxon>
    </lineage>
</organism>
<name>A0A5B7CJI0_PORTR</name>
<accession>A0A5B7CJI0</accession>